<dbReference type="InterPro" id="IPR012334">
    <property type="entry name" value="Pectin_lyas_fold"/>
</dbReference>
<protein>
    <recommendedName>
        <fullName evidence="4">Pectate lyase superfamily protein domain-containing protein</fullName>
    </recommendedName>
</protein>
<feature type="chain" id="PRO_5046745330" description="Pectate lyase superfamily protein domain-containing protein" evidence="1">
    <location>
        <begin position="28"/>
        <end position="406"/>
    </location>
</feature>
<dbReference type="InterPro" id="IPR011050">
    <property type="entry name" value="Pectin_lyase_fold/virulence"/>
</dbReference>
<evidence type="ECO:0000313" key="2">
    <source>
        <dbReference type="EMBL" id="MCI2285381.1"/>
    </source>
</evidence>
<dbReference type="Proteomes" id="UP001139646">
    <property type="component" value="Unassembled WGS sequence"/>
</dbReference>
<sequence length="406" mass="45551">MNMIKLLLLVLSLALTPYLFFSGNAHSENVVKQHLDKHPLANTQLGDPGWVFDAAKADPRYPDMVEWAKAGVRGGIPFRDASTIVKTISPGTDNIQGAIDQVKNGGVIILKSGTYTLNSPVYFKSNIILRGETGNPNDVVININFRQTWEGWASKRYGLVMHDVKNAFGIEDVTLFYLVPNLEPKDNTGYSDKWVQGVMNNDVDRDDLYVGLIKMSGTTSDSWVDNCRLLESGTDPILTEKTTTHLTFRDNFVDRAYNKGGRGNAYFDMRGQYILVTGNTIKRIRHLAIEMGAKYVVVTNNYIEVDVNFHQGDLGHNLVENNTIRVPEWHRADANHNNWKVFATGNSRQHQPASSENMLYKNITDLRGEGAKYSDPNVVYAVLKYSIGAYSEKPPIHGTFYAIKKE</sequence>
<dbReference type="Gene3D" id="2.160.20.10">
    <property type="entry name" value="Single-stranded right-handed beta-helix, Pectin lyase-like"/>
    <property type="match status" value="1"/>
</dbReference>
<dbReference type="EMBL" id="JAKKSL010000005">
    <property type="protein sequence ID" value="MCI2285381.1"/>
    <property type="molecule type" value="Genomic_DNA"/>
</dbReference>
<evidence type="ECO:0008006" key="4">
    <source>
        <dbReference type="Google" id="ProtNLM"/>
    </source>
</evidence>
<keyword evidence="3" id="KW-1185">Reference proteome</keyword>
<accession>A0ABS9X585</accession>
<comment type="caution">
    <text evidence="2">The sequence shown here is derived from an EMBL/GenBank/DDBJ whole genome shotgun (WGS) entry which is preliminary data.</text>
</comment>
<dbReference type="RefSeq" id="WP_242288265.1">
    <property type="nucleotide sequence ID" value="NZ_JAKKSL010000005.1"/>
</dbReference>
<reference evidence="2" key="1">
    <citation type="submission" date="2022-01" db="EMBL/GenBank/DDBJ databases">
        <title>Colwellia maritima, isolated from seawater.</title>
        <authorList>
            <person name="Kristyanto S."/>
            <person name="Jung J."/>
            <person name="Jeon C.O."/>
        </authorList>
    </citation>
    <scope>NUCLEOTIDE SEQUENCE</scope>
    <source>
        <strain evidence="2">MSW7</strain>
    </source>
</reference>
<gene>
    <name evidence="2" type="ORF">L3081_20830</name>
</gene>
<organism evidence="2 3">
    <name type="scientific">Colwellia maritima</name>
    <dbReference type="NCBI Taxonomy" id="2912588"/>
    <lineage>
        <taxon>Bacteria</taxon>
        <taxon>Pseudomonadati</taxon>
        <taxon>Pseudomonadota</taxon>
        <taxon>Gammaproteobacteria</taxon>
        <taxon>Alteromonadales</taxon>
        <taxon>Colwelliaceae</taxon>
        <taxon>Colwellia</taxon>
    </lineage>
</organism>
<keyword evidence="1" id="KW-0732">Signal</keyword>
<evidence type="ECO:0000313" key="3">
    <source>
        <dbReference type="Proteomes" id="UP001139646"/>
    </source>
</evidence>
<dbReference type="SUPFAM" id="SSF51126">
    <property type="entry name" value="Pectin lyase-like"/>
    <property type="match status" value="1"/>
</dbReference>
<feature type="signal peptide" evidence="1">
    <location>
        <begin position="1"/>
        <end position="27"/>
    </location>
</feature>
<name>A0ABS9X585_9GAMM</name>
<evidence type="ECO:0000256" key="1">
    <source>
        <dbReference type="SAM" id="SignalP"/>
    </source>
</evidence>
<proteinExistence type="predicted"/>